<gene>
    <name evidence="3" type="ORF">C0Z19_07435</name>
</gene>
<sequence length="1277" mass="135667">MTDEPKGGALSRLREKMRSRGARRAAIGAVFAVVLYGLIGFFAAPPLIRHIAERQLGQALDRPASIRRVTLNPYTLRLEVDGLRVGERGGTGDFATVERLVVRASWITLLRFAPMVSELRIDSPRINLVRYDAQRFNFSDIAEKFAKPSKPQAGPTLFSVSNIAVENGRIDFDDRLLGARHVVDQLSLGVPFIATLPAQTDIFVDPRFSARVDGSPLEIRGRTKPFAQSRESDVTLTFNDLDVPRLLSYVPTKLPLEVQSGRLAGDLKLRFLISADKPTLTVSGTADLTDARIVDAAHAPLFAAHALHVAAAGLQPLAGVYRFDEIRLDQPALHLTREHTGELSIAHAFASPAAAPTPASSTASRTAGASAMDAASAVSASAASSASAAASPAGTVAAKPAPIDVSIKHFALSDGTVAFEDRVPDRPVAVDLSNLQASLDDFSTRGAAKSRYAIQTTLKQGGTIAATGALAMAAQRADAKVTIDHFALPVAQPYLDGATRARIIEGALGATLSLDADWSHPSMQMRVGDGDLTLTSLKISGLAAAKGGAPDIALAQGRVAIKSIDVAAHSADIDRIEATGLSVTGTRDKDGRISLTQLAQPPGQSTPERSRAVRAETAREPARERRTHEPARSNQTATHETQPGWRYRIGELVLRDASADITDEAAPSPATLHFAPVQLDVRNISEDMSRPLAVKLEASLNGKGTLDAEGAIVPAPLDATLNVQANRLDLSAVEPYFGSGLHAKIAGAQLNARGQIKAAISKNGAASYSYRGGAALVDVRLLDRTTSAPLAGWGTLGLGGINARYDEHGVDLEIARVTFARFFGRVVLDAQGKLNLNDVLAQQRAAADASGTGKQKAATSTAHVETAPPGTASTPLRARIGQVVLQQGHVNYTDDFVKPNYTADLVDITGTIGTFGTDVATPAPVNINASLAHNGPVAIRGTANPLAPKPTLDLSASAHDIGLKNLTPYSLKYAGYPILKGTLNVDLHYKLANDQLTAENHLFIDQLTFGEHVQNDTETHLPVRLAIALLKNSRGQIDVNIPVSGSLSNPQFSLGSLIWSAVTHLIERAVTAPFSLLANAFGGGASGQPSAEHLQYIAFAPGSAALTDSAREKLDTLARLMTDKTEVKLELSGRADADVDTSGLRFAYVDDLVKQEKAKATTSGGQRVDLSTVTLTPDEYSRYLKKAYDDADFKKPRNFIGLTKTLPDEDMKRSLAYHAPVDDTSLHALAEQRAQSVRQYLSQKIDASRIAIVAPHFGTEGMKDNGPSTRVDLTPTN</sequence>
<dbReference type="AlphaFoldDB" id="A0A2N7W9I8"/>
<dbReference type="InterPro" id="IPR052894">
    <property type="entry name" value="AsmA-related"/>
</dbReference>
<keyword evidence="2" id="KW-0472">Membrane</keyword>
<comment type="caution">
    <text evidence="3">The sequence shown here is derived from an EMBL/GenBank/DDBJ whole genome shotgun (WGS) entry which is preliminary data.</text>
</comment>
<dbReference type="Pfam" id="PF05359">
    <property type="entry name" value="DUF748"/>
    <property type="match status" value="2"/>
</dbReference>
<name>A0A2N7W9I8_9BURK</name>
<evidence type="ECO:0000313" key="3">
    <source>
        <dbReference type="EMBL" id="PMS26076.1"/>
    </source>
</evidence>
<evidence type="ECO:0000256" key="2">
    <source>
        <dbReference type="SAM" id="Phobius"/>
    </source>
</evidence>
<dbReference type="RefSeq" id="WP_102609176.1">
    <property type="nucleotide sequence ID" value="NZ_CADIKD010000008.1"/>
</dbReference>
<dbReference type="Proteomes" id="UP000235347">
    <property type="component" value="Unassembled WGS sequence"/>
</dbReference>
<accession>A0A2N7W9I8</accession>
<evidence type="ECO:0000313" key="4">
    <source>
        <dbReference type="Proteomes" id="UP000235347"/>
    </source>
</evidence>
<proteinExistence type="predicted"/>
<evidence type="ECO:0000256" key="1">
    <source>
        <dbReference type="SAM" id="MobiDB-lite"/>
    </source>
</evidence>
<keyword evidence="4" id="KW-1185">Reference proteome</keyword>
<feature type="compositionally biased region" description="Basic and acidic residues" evidence="1">
    <location>
        <begin position="608"/>
        <end position="631"/>
    </location>
</feature>
<dbReference type="InterPro" id="IPR036737">
    <property type="entry name" value="OmpA-like_sf"/>
</dbReference>
<dbReference type="PANTHER" id="PTHR30441:SF8">
    <property type="entry name" value="DUF748 DOMAIN-CONTAINING PROTEIN"/>
    <property type="match status" value="1"/>
</dbReference>
<dbReference type="PANTHER" id="PTHR30441">
    <property type="entry name" value="DUF748 DOMAIN-CONTAINING PROTEIN"/>
    <property type="match status" value="1"/>
</dbReference>
<dbReference type="InterPro" id="IPR008023">
    <property type="entry name" value="DUF748"/>
</dbReference>
<dbReference type="GO" id="GO:0090313">
    <property type="term" value="P:regulation of protein targeting to membrane"/>
    <property type="evidence" value="ECO:0007669"/>
    <property type="project" value="TreeGrafter"/>
</dbReference>
<organism evidence="3 4">
    <name type="scientific">Trinickia soli</name>
    <dbReference type="NCBI Taxonomy" id="380675"/>
    <lineage>
        <taxon>Bacteria</taxon>
        <taxon>Pseudomonadati</taxon>
        <taxon>Pseudomonadota</taxon>
        <taxon>Betaproteobacteria</taxon>
        <taxon>Burkholderiales</taxon>
        <taxon>Burkholderiaceae</taxon>
        <taxon>Trinickia</taxon>
    </lineage>
</organism>
<reference evidence="3 4" key="1">
    <citation type="submission" date="2018-01" db="EMBL/GenBank/DDBJ databases">
        <title>Whole genome analyses suggest that Burkholderia sensu lato contains two further novel genera in the rhizoxinica-symbiotica group Mycetohabitans gen. nov., and Trinickia gen. nov.: implications for the evolution of diazotrophy and nodulation in the Burkholderiaceae.</title>
        <authorList>
            <person name="Estrada-de los Santos P."/>
            <person name="Palmer M."/>
            <person name="Chavez-Ramirez B."/>
            <person name="Beukes C."/>
            <person name="Steenkamp E.T."/>
            <person name="Hirsch A.M."/>
            <person name="Manyaka P."/>
            <person name="Maluk M."/>
            <person name="Lafos M."/>
            <person name="Crook M."/>
            <person name="Gross E."/>
            <person name="Simon M.F."/>
            <person name="Bueno dos Reis Junior F."/>
            <person name="Poole P.S."/>
            <person name="Venter S.N."/>
            <person name="James E.K."/>
        </authorList>
    </citation>
    <scope>NUCLEOTIDE SEQUENCE [LARGE SCALE GENOMIC DNA]</scope>
    <source>
        <strain evidence="3 4">GP25-8</strain>
    </source>
</reference>
<dbReference type="Gene3D" id="3.30.1330.60">
    <property type="entry name" value="OmpA-like domain"/>
    <property type="match status" value="1"/>
</dbReference>
<feature type="region of interest" description="Disordered" evidence="1">
    <location>
        <begin position="848"/>
        <end position="874"/>
    </location>
</feature>
<protein>
    <submittedName>
        <fullName evidence="3">AsmA family protein</fullName>
    </submittedName>
</protein>
<feature type="region of interest" description="Disordered" evidence="1">
    <location>
        <begin position="595"/>
        <end position="642"/>
    </location>
</feature>
<keyword evidence="2" id="KW-0812">Transmembrane</keyword>
<dbReference type="GO" id="GO:0005886">
    <property type="term" value="C:plasma membrane"/>
    <property type="evidence" value="ECO:0007669"/>
    <property type="project" value="TreeGrafter"/>
</dbReference>
<feature type="compositionally biased region" description="Polar residues" evidence="1">
    <location>
        <begin position="595"/>
        <end position="607"/>
    </location>
</feature>
<dbReference type="EMBL" id="PNYB01000005">
    <property type="protein sequence ID" value="PMS26076.1"/>
    <property type="molecule type" value="Genomic_DNA"/>
</dbReference>
<keyword evidence="2" id="KW-1133">Transmembrane helix</keyword>
<feature type="transmembrane region" description="Helical" evidence="2">
    <location>
        <begin position="21"/>
        <end position="44"/>
    </location>
</feature>